<protein>
    <recommendedName>
        <fullName evidence="7">Phosphatidate cytidylyltransferase</fullName>
        <ecNumber evidence="6">2.7.7.41</ecNumber>
    </recommendedName>
    <alternativeName>
        <fullName evidence="20">CDP-DAG synthase</fullName>
    </alternativeName>
    <alternativeName>
        <fullName evidence="22">CDP-DG synthase</fullName>
    </alternativeName>
    <alternativeName>
        <fullName evidence="18">CDP-diacylglycerol synthase</fullName>
    </alternativeName>
    <alternativeName>
        <fullName evidence="21">CDP-diglyceride pyrophosphorylase</fullName>
    </alternativeName>
    <alternativeName>
        <fullName evidence="23">CDP-diglyceride synthase</fullName>
    </alternativeName>
    <alternativeName>
        <fullName evidence="19">CTP:phosphatidate cytidylyltransferase</fullName>
    </alternativeName>
</protein>
<feature type="transmembrane region" description="Helical" evidence="24">
    <location>
        <begin position="95"/>
        <end position="113"/>
    </location>
</feature>
<evidence type="ECO:0000256" key="17">
    <source>
        <dbReference type="ARBA" id="ARBA00023264"/>
    </source>
</evidence>
<evidence type="ECO:0000256" key="13">
    <source>
        <dbReference type="ARBA" id="ARBA00022989"/>
    </source>
</evidence>
<comment type="similarity">
    <text evidence="5">Belongs to the CDS family.</text>
</comment>
<feature type="transmembrane region" description="Helical" evidence="24">
    <location>
        <begin position="148"/>
        <end position="165"/>
    </location>
</feature>
<evidence type="ECO:0000256" key="10">
    <source>
        <dbReference type="ARBA" id="ARBA00022679"/>
    </source>
</evidence>
<feature type="transmembrane region" description="Helical" evidence="24">
    <location>
        <begin position="12"/>
        <end position="33"/>
    </location>
</feature>
<keyword evidence="10" id="KW-0808">Transferase</keyword>
<dbReference type="STRING" id="1802591.A2113_03470"/>
<keyword evidence="11 24" id="KW-0812">Transmembrane</keyword>
<evidence type="ECO:0000256" key="24">
    <source>
        <dbReference type="SAM" id="Phobius"/>
    </source>
</evidence>
<keyword evidence="16" id="KW-0594">Phospholipid biosynthesis</keyword>
<keyword evidence="17" id="KW-1208">Phospholipid metabolism</keyword>
<gene>
    <name evidence="25" type="ORF">A2113_03470</name>
</gene>
<sequence>MELSNPLNNELFIPALKAVGILFVLGLAPIVIFSKGNLVKAWQGEIGKRYLSWMLMAPLFLIGGFVGGFVGGAFLLLLIWQILREYRRVVRVERKYYIFLIVFMFVTFAIAAAKPRLFFALPALVILALTAIPILTQDIEDLYNQMSYAFRGYIYAIWPLSHLILMRQSDFGLQLMLITGVGVALADACAFTIGKLIGKHKISPKVSPNKAYEGVLGDLLGASIAVLLLGFAVPTSFTSLQILILILLIGIGSSWGDLASSLVKRASGVKDWGELIPGHGGLMDRLNSAIVVFPVVYYFAVLIGLL</sequence>
<keyword evidence="13 24" id="KW-1133">Transmembrane helix</keyword>
<dbReference type="PANTHER" id="PTHR46382">
    <property type="entry name" value="PHOSPHATIDATE CYTIDYLYLTRANSFERASE"/>
    <property type="match status" value="1"/>
</dbReference>
<evidence type="ECO:0000256" key="21">
    <source>
        <dbReference type="ARBA" id="ARBA00032396"/>
    </source>
</evidence>
<dbReference type="Proteomes" id="UP000176299">
    <property type="component" value="Unassembled WGS sequence"/>
</dbReference>
<feature type="transmembrane region" description="Helical" evidence="24">
    <location>
        <begin position="171"/>
        <end position="194"/>
    </location>
</feature>
<organism evidence="25 26">
    <name type="scientific">Candidatus Woykebacteria bacterium GWA1_44_8</name>
    <dbReference type="NCBI Taxonomy" id="1802591"/>
    <lineage>
        <taxon>Bacteria</taxon>
        <taxon>Candidatus Woykeibacteriota</taxon>
    </lineage>
</organism>
<evidence type="ECO:0000256" key="15">
    <source>
        <dbReference type="ARBA" id="ARBA00023136"/>
    </source>
</evidence>
<comment type="catalytic activity">
    <reaction evidence="1">
        <text>a 1,2-diacyl-sn-glycero-3-phosphate + CTP + H(+) = a CDP-1,2-diacyl-sn-glycerol + diphosphate</text>
        <dbReference type="Rhea" id="RHEA:16229"/>
        <dbReference type="ChEBI" id="CHEBI:15378"/>
        <dbReference type="ChEBI" id="CHEBI:33019"/>
        <dbReference type="ChEBI" id="CHEBI:37563"/>
        <dbReference type="ChEBI" id="CHEBI:58332"/>
        <dbReference type="ChEBI" id="CHEBI:58608"/>
        <dbReference type="EC" id="2.7.7.41"/>
    </reaction>
</comment>
<keyword evidence="15 24" id="KW-0472">Membrane</keyword>
<dbReference type="PANTHER" id="PTHR46382:SF1">
    <property type="entry name" value="PHOSPHATIDATE CYTIDYLYLTRANSFERASE"/>
    <property type="match status" value="1"/>
</dbReference>
<evidence type="ECO:0000256" key="4">
    <source>
        <dbReference type="ARBA" id="ARBA00005189"/>
    </source>
</evidence>
<name>A0A1G1W3W1_9BACT</name>
<evidence type="ECO:0000256" key="11">
    <source>
        <dbReference type="ARBA" id="ARBA00022692"/>
    </source>
</evidence>
<dbReference type="GO" id="GO:0005886">
    <property type="term" value="C:plasma membrane"/>
    <property type="evidence" value="ECO:0007669"/>
    <property type="project" value="UniProtKB-SubCell"/>
</dbReference>
<keyword evidence="14" id="KW-0443">Lipid metabolism</keyword>
<evidence type="ECO:0000256" key="19">
    <source>
        <dbReference type="ARBA" id="ARBA00031825"/>
    </source>
</evidence>
<evidence type="ECO:0000256" key="2">
    <source>
        <dbReference type="ARBA" id="ARBA00004651"/>
    </source>
</evidence>
<evidence type="ECO:0000256" key="8">
    <source>
        <dbReference type="ARBA" id="ARBA00022475"/>
    </source>
</evidence>
<feature type="transmembrane region" description="Helical" evidence="24">
    <location>
        <begin position="239"/>
        <end position="258"/>
    </location>
</feature>
<feature type="transmembrane region" description="Helical" evidence="24">
    <location>
        <begin position="119"/>
        <end position="136"/>
    </location>
</feature>
<comment type="caution">
    <text evidence="25">The sequence shown here is derived from an EMBL/GenBank/DDBJ whole genome shotgun (WGS) entry which is preliminary data.</text>
</comment>
<evidence type="ECO:0000256" key="23">
    <source>
        <dbReference type="ARBA" id="ARBA00033406"/>
    </source>
</evidence>
<evidence type="ECO:0000256" key="7">
    <source>
        <dbReference type="ARBA" id="ARBA00019373"/>
    </source>
</evidence>
<evidence type="ECO:0000256" key="14">
    <source>
        <dbReference type="ARBA" id="ARBA00023098"/>
    </source>
</evidence>
<evidence type="ECO:0000256" key="18">
    <source>
        <dbReference type="ARBA" id="ARBA00029893"/>
    </source>
</evidence>
<accession>A0A1G1W3W1</accession>
<reference evidence="25 26" key="1">
    <citation type="journal article" date="2016" name="Nat. Commun.">
        <title>Thousands of microbial genomes shed light on interconnected biogeochemical processes in an aquifer system.</title>
        <authorList>
            <person name="Anantharaman K."/>
            <person name="Brown C.T."/>
            <person name="Hug L.A."/>
            <person name="Sharon I."/>
            <person name="Castelle C.J."/>
            <person name="Probst A.J."/>
            <person name="Thomas B.C."/>
            <person name="Singh A."/>
            <person name="Wilkins M.J."/>
            <person name="Karaoz U."/>
            <person name="Brodie E.L."/>
            <person name="Williams K.H."/>
            <person name="Hubbard S.S."/>
            <person name="Banfield J.F."/>
        </authorList>
    </citation>
    <scope>NUCLEOTIDE SEQUENCE [LARGE SCALE GENOMIC DNA]</scope>
</reference>
<evidence type="ECO:0000256" key="20">
    <source>
        <dbReference type="ARBA" id="ARBA00032253"/>
    </source>
</evidence>
<proteinExistence type="inferred from homology"/>
<feature type="transmembrane region" description="Helical" evidence="24">
    <location>
        <begin position="286"/>
        <end position="305"/>
    </location>
</feature>
<comment type="pathway">
    <text evidence="4">Lipid metabolism.</text>
</comment>
<evidence type="ECO:0000256" key="9">
    <source>
        <dbReference type="ARBA" id="ARBA00022516"/>
    </source>
</evidence>
<evidence type="ECO:0000313" key="26">
    <source>
        <dbReference type="Proteomes" id="UP000176299"/>
    </source>
</evidence>
<feature type="transmembrane region" description="Helical" evidence="24">
    <location>
        <begin position="215"/>
        <end position="233"/>
    </location>
</feature>
<keyword evidence="9" id="KW-0444">Lipid biosynthesis</keyword>
<dbReference type="EC" id="2.7.7.41" evidence="6"/>
<evidence type="ECO:0000313" key="25">
    <source>
        <dbReference type="EMBL" id="OGY22294.1"/>
    </source>
</evidence>
<evidence type="ECO:0000256" key="12">
    <source>
        <dbReference type="ARBA" id="ARBA00022695"/>
    </source>
</evidence>
<feature type="transmembrane region" description="Helical" evidence="24">
    <location>
        <begin position="53"/>
        <end position="83"/>
    </location>
</feature>
<keyword evidence="8" id="KW-1003">Cell membrane</keyword>
<evidence type="ECO:0000256" key="16">
    <source>
        <dbReference type="ARBA" id="ARBA00023209"/>
    </source>
</evidence>
<evidence type="ECO:0000256" key="1">
    <source>
        <dbReference type="ARBA" id="ARBA00001698"/>
    </source>
</evidence>
<dbReference type="Pfam" id="PF01148">
    <property type="entry name" value="CTP_transf_1"/>
    <property type="match status" value="1"/>
</dbReference>
<dbReference type="GO" id="GO:0016024">
    <property type="term" value="P:CDP-diacylglycerol biosynthetic process"/>
    <property type="evidence" value="ECO:0007669"/>
    <property type="project" value="TreeGrafter"/>
</dbReference>
<dbReference type="AlphaFoldDB" id="A0A1G1W3W1"/>
<keyword evidence="12" id="KW-0548">Nucleotidyltransferase</keyword>
<dbReference type="EMBL" id="MHCN01000007">
    <property type="protein sequence ID" value="OGY22294.1"/>
    <property type="molecule type" value="Genomic_DNA"/>
</dbReference>
<evidence type="ECO:0000256" key="22">
    <source>
        <dbReference type="ARBA" id="ARBA00032743"/>
    </source>
</evidence>
<dbReference type="GO" id="GO:0004605">
    <property type="term" value="F:phosphatidate cytidylyltransferase activity"/>
    <property type="evidence" value="ECO:0007669"/>
    <property type="project" value="UniProtKB-EC"/>
</dbReference>
<comment type="pathway">
    <text evidence="3">Phospholipid metabolism; CDP-diacylglycerol biosynthesis; CDP-diacylglycerol from sn-glycerol 3-phosphate: step 3/3.</text>
</comment>
<evidence type="ECO:0000256" key="3">
    <source>
        <dbReference type="ARBA" id="ARBA00005119"/>
    </source>
</evidence>
<comment type="subcellular location">
    <subcellularLocation>
        <location evidence="2">Cell membrane</location>
        <topology evidence="2">Multi-pass membrane protein</topology>
    </subcellularLocation>
</comment>
<evidence type="ECO:0000256" key="5">
    <source>
        <dbReference type="ARBA" id="ARBA00010185"/>
    </source>
</evidence>
<evidence type="ECO:0000256" key="6">
    <source>
        <dbReference type="ARBA" id="ARBA00012487"/>
    </source>
</evidence>